<comment type="caution">
    <text evidence="1">The sequence shown here is derived from an EMBL/GenBank/DDBJ whole genome shotgun (WGS) entry which is preliminary data.</text>
</comment>
<proteinExistence type="predicted"/>
<evidence type="ECO:0000313" key="2">
    <source>
        <dbReference type="Proteomes" id="UP000821865"/>
    </source>
</evidence>
<sequence>MGWRTTRLRQLAKLSDDSSPQTDSTQTSSTRSRSKTRPPVKAPVLKTGRMPPLLSNELKIIIRPKGALNIAKIGSPPYAKPAERRPYVSIKSIEVNGVTHDVNAYETAAEDTMKRIRTSTTVSIVFSGADVPYLVCYGATLIPCSLYRKQIEISYQCGRLGHRMDFCHFPNNKICRGCAVRTTHLPIRRATQNARCAALSSHGRQIVYSSLQHTIPVSITIEATLFPDPFTLETAPMLIQIYLYSTRQLSQEVRDLKQSKTPAPTPPAEASPCSSNNAPLTPAPKKRALQEGAAGQVRSEVKDMLVSLQSTIETLHNAVESIQHALLALAQRVTNIENHPQTFPMPAPRYQPFIPSHASCRLCTFARKRITAIERSLHVRNIEHLLVELMPTRKLRSRFLILFKKALNVAGTNPLVIGRDFNLTDTVITDHTFASRLGNSTSRETTPDLRFTKNVTNTQCSNTQHYLGRDHFITAILIPRISAVTAKPPEFTWVDWDAFHKHRSADQHAERIAVIDARTRNFQSGTKAAPHTITTEAPSSAWTADWPISSRLKHPCYPIRKGDFSTGAPALK</sequence>
<reference evidence="1" key="1">
    <citation type="submission" date="2020-05" db="EMBL/GenBank/DDBJ databases">
        <title>Large-scale comparative analyses of tick genomes elucidate their genetic diversity and vector capacities.</title>
        <authorList>
            <person name="Jia N."/>
            <person name="Wang J."/>
            <person name="Shi W."/>
            <person name="Du L."/>
            <person name="Sun Y."/>
            <person name="Zhan W."/>
            <person name="Jiang J."/>
            <person name="Wang Q."/>
            <person name="Zhang B."/>
            <person name="Ji P."/>
            <person name="Sakyi L.B."/>
            <person name="Cui X."/>
            <person name="Yuan T."/>
            <person name="Jiang B."/>
            <person name="Yang W."/>
            <person name="Lam T.T.-Y."/>
            <person name="Chang Q."/>
            <person name="Ding S."/>
            <person name="Wang X."/>
            <person name="Zhu J."/>
            <person name="Ruan X."/>
            <person name="Zhao L."/>
            <person name="Wei J."/>
            <person name="Que T."/>
            <person name="Du C."/>
            <person name="Cheng J."/>
            <person name="Dai P."/>
            <person name="Han X."/>
            <person name="Huang E."/>
            <person name="Gao Y."/>
            <person name="Liu J."/>
            <person name="Shao H."/>
            <person name="Ye R."/>
            <person name="Li L."/>
            <person name="Wei W."/>
            <person name="Wang X."/>
            <person name="Wang C."/>
            <person name="Yang T."/>
            <person name="Huo Q."/>
            <person name="Li W."/>
            <person name="Guo W."/>
            <person name="Chen H."/>
            <person name="Zhou L."/>
            <person name="Ni X."/>
            <person name="Tian J."/>
            <person name="Zhou Y."/>
            <person name="Sheng Y."/>
            <person name="Liu T."/>
            <person name="Pan Y."/>
            <person name="Xia L."/>
            <person name="Li J."/>
            <person name="Zhao F."/>
            <person name="Cao W."/>
        </authorList>
    </citation>
    <scope>NUCLEOTIDE SEQUENCE</scope>
    <source>
        <strain evidence="1">Dsil-2018</strain>
    </source>
</reference>
<accession>A0ACB8DWE9</accession>
<dbReference type="Proteomes" id="UP000821865">
    <property type="component" value="Chromosome 1"/>
</dbReference>
<protein>
    <submittedName>
        <fullName evidence="1">Uncharacterized protein</fullName>
    </submittedName>
</protein>
<keyword evidence="2" id="KW-1185">Reference proteome</keyword>
<organism evidence="1 2">
    <name type="scientific">Dermacentor silvarum</name>
    <name type="common">Tick</name>
    <dbReference type="NCBI Taxonomy" id="543639"/>
    <lineage>
        <taxon>Eukaryota</taxon>
        <taxon>Metazoa</taxon>
        <taxon>Ecdysozoa</taxon>
        <taxon>Arthropoda</taxon>
        <taxon>Chelicerata</taxon>
        <taxon>Arachnida</taxon>
        <taxon>Acari</taxon>
        <taxon>Parasitiformes</taxon>
        <taxon>Ixodida</taxon>
        <taxon>Ixodoidea</taxon>
        <taxon>Ixodidae</taxon>
        <taxon>Rhipicephalinae</taxon>
        <taxon>Dermacentor</taxon>
    </lineage>
</organism>
<evidence type="ECO:0000313" key="1">
    <source>
        <dbReference type="EMBL" id="KAH7978842.1"/>
    </source>
</evidence>
<dbReference type="EMBL" id="CM023470">
    <property type="protein sequence ID" value="KAH7978842.1"/>
    <property type="molecule type" value="Genomic_DNA"/>
</dbReference>
<gene>
    <name evidence="1" type="ORF">HPB49_006962</name>
</gene>
<name>A0ACB8DWE9_DERSI</name>